<accession>A0A3G2EGT6</accession>
<dbReference type="RefSeq" id="WP_070219010.1">
    <property type="nucleotide sequence ID" value="NZ_CP033019.1"/>
</dbReference>
<sequence>MLTDLQARAALTALIEKYLRGRDPDAGLLIDIVQDPSRQVPIRGVLEDIGQFNGTQFTQQERALIDDLLYLYG</sequence>
<gene>
    <name evidence="1" type="ORF">D9M09_27610</name>
</gene>
<dbReference type="EMBL" id="CP033019">
    <property type="protein sequence ID" value="AYM79134.1"/>
    <property type="molecule type" value="Genomic_DNA"/>
</dbReference>
<evidence type="ECO:0000313" key="2">
    <source>
        <dbReference type="Proteomes" id="UP000279594"/>
    </source>
</evidence>
<keyword evidence="2" id="KW-1185">Reference proteome</keyword>
<proteinExistence type="predicted"/>
<name>A0A3G2EGT6_9BURK</name>
<organism evidence="1 2">
    <name type="scientific">Janthinobacterium agaricidamnosum</name>
    <dbReference type="NCBI Taxonomy" id="55508"/>
    <lineage>
        <taxon>Bacteria</taxon>
        <taxon>Pseudomonadati</taxon>
        <taxon>Pseudomonadota</taxon>
        <taxon>Betaproteobacteria</taxon>
        <taxon>Burkholderiales</taxon>
        <taxon>Oxalobacteraceae</taxon>
        <taxon>Janthinobacterium</taxon>
    </lineage>
</organism>
<evidence type="ECO:0000313" key="1">
    <source>
        <dbReference type="EMBL" id="AYM79134.1"/>
    </source>
</evidence>
<reference evidence="1 2" key="1">
    <citation type="submission" date="2018-10" db="EMBL/GenBank/DDBJ databases">
        <title>Effects of UV and annual dynamics of microbial communities in freshwater RAS systems.</title>
        <authorList>
            <person name="Bekkelund A.K."/>
            <person name="Hansen B.R."/>
            <person name="Stokken H."/>
            <person name="Eriksen B.F."/>
            <person name="Kashulin N.A."/>
        </authorList>
    </citation>
    <scope>NUCLEOTIDE SEQUENCE [LARGE SCALE GENOMIC DNA]</scope>
    <source>
        <strain evidence="1 2">BHSEK</strain>
    </source>
</reference>
<dbReference type="AlphaFoldDB" id="A0A3G2EGT6"/>
<protein>
    <submittedName>
        <fullName evidence="1">Uncharacterized protein</fullName>
    </submittedName>
</protein>
<dbReference type="Proteomes" id="UP000279594">
    <property type="component" value="Chromosome"/>
</dbReference>